<evidence type="ECO:0000256" key="2">
    <source>
        <dbReference type="ARBA" id="ARBA00022741"/>
    </source>
</evidence>
<evidence type="ECO:0000259" key="5">
    <source>
        <dbReference type="PROSITE" id="PS50893"/>
    </source>
</evidence>
<evidence type="ECO:0000313" key="7">
    <source>
        <dbReference type="Proteomes" id="UP000198935"/>
    </source>
</evidence>
<dbReference type="Gene3D" id="3.40.50.300">
    <property type="entry name" value="P-loop containing nucleotide triphosphate hydrolases"/>
    <property type="match status" value="1"/>
</dbReference>
<dbReference type="PROSITE" id="PS00211">
    <property type="entry name" value="ABC_TRANSPORTER_1"/>
    <property type="match status" value="1"/>
</dbReference>
<keyword evidence="3 6" id="KW-0067">ATP-binding</keyword>
<keyword evidence="2" id="KW-0547">Nucleotide-binding</keyword>
<evidence type="ECO:0000256" key="1">
    <source>
        <dbReference type="ARBA" id="ARBA00022448"/>
    </source>
</evidence>
<keyword evidence="4" id="KW-1278">Translocase</keyword>
<dbReference type="EMBL" id="FNPI01000009">
    <property type="protein sequence ID" value="SDZ30888.1"/>
    <property type="molecule type" value="Genomic_DNA"/>
</dbReference>
<dbReference type="InterPro" id="IPR003439">
    <property type="entry name" value="ABC_transporter-like_ATP-bd"/>
</dbReference>
<dbReference type="GO" id="GO:0016887">
    <property type="term" value="F:ATP hydrolysis activity"/>
    <property type="evidence" value="ECO:0007669"/>
    <property type="project" value="InterPro"/>
</dbReference>
<dbReference type="Proteomes" id="UP000198935">
    <property type="component" value="Unassembled WGS sequence"/>
</dbReference>
<dbReference type="GO" id="GO:0005524">
    <property type="term" value="F:ATP binding"/>
    <property type="evidence" value="ECO:0007669"/>
    <property type="project" value="UniProtKB-KW"/>
</dbReference>
<dbReference type="InterPro" id="IPR027417">
    <property type="entry name" value="P-loop_NTPase"/>
</dbReference>
<dbReference type="PANTHER" id="PTHR42788">
    <property type="entry name" value="TAURINE IMPORT ATP-BINDING PROTEIN-RELATED"/>
    <property type="match status" value="1"/>
</dbReference>
<dbReference type="SMART" id="SM00382">
    <property type="entry name" value="AAA"/>
    <property type="match status" value="1"/>
</dbReference>
<dbReference type="PANTHER" id="PTHR42788:SF13">
    <property type="entry name" value="ALIPHATIC SULFONATES IMPORT ATP-BINDING PROTEIN SSUB"/>
    <property type="match status" value="1"/>
</dbReference>
<keyword evidence="7" id="KW-1185">Reference proteome</keyword>
<dbReference type="InterPro" id="IPR050166">
    <property type="entry name" value="ABC_transporter_ATP-bind"/>
</dbReference>
<feature type="domain" description="ABC transporter" evidence="5">
    <location>
        <begin position="1"/>
        <end position="220"/>
    </location>
</feature>
<organism evidence="6 7">
    <name type="scientific">Evansella caseinilytica</name>
    <dbReference type="NCBI Taxonomy" id="1503961"/>
    <lineage>
        <taxon>Bacteria</taxon>
        <taxon>Bacillati</taxon>
        <taxon>Bacillota</taxon>
        <taxon>Bacilli</taxon>
        <taxon>Bacillales</taxon>
        <taxon>Bacillaceae</taxon>
        <taxon>Evansella</taxon>
    </lineage>
</organism>
<proteinExistence type="predicted"/>
<gene>
    <name evidence="6" type="ORF">SAMN05421736_109137</name>
</gene>
<sequence>MQINGITFSHGKKPIFNDFSIYLPEKEITCILGNSGVGKTTLLKLIARIYQVENGTIEGNQKRVSYLFQEPRLLPWKTVFENVEYVLLNKLSKAEREERITDILEQVGLTAEKHSFPHELSGGMKQRAAIARAFVGKPDILLLDEPLQGLDVVKKMEIHELLLTLWDRYQPTVVYVTHDVAEAIAVGQQILVFHGRPVAVQCQCFVHTPLPKRNAEDEQAYLKGISEHLLLQMKLANEI</sequence>
<dbReference type="Pfam" id="PF00005">
    <property type="entry name" value="ABC_tran"/>
    <property type="match status" value="1"/>
</dbReference>
<name>A0A1H3RZT4_9BACI</name>
<dbReference type="OrthoDB" id="9802264at2"/>
<reference evidence="7" key="1">
    <citation type="submission" date="2016-10" db="EMBL/GenBank/DDBJ databases">
        <authorList>
            <person name="Varghese N."/>
            <person name="Submissions S."/>
        </authorList>
    </citation>
    <scope>NUCLEOTIDE SEQUENCE [LARGE SCALE GENOMIC DNA]</scope>
    <source>
        <strain evidence="7">SP</strain>
    </source>
</reference>
<protein>
    <submittedName>
        <fullName evidence="6">NitT/TauT family transport system ATP-binding protein</fullName>
    </submittedName>
</protein>
<dbReference type="SUPFAM" id="SSF52540">
    <property type="entry name" value="P-loop containing nucleoside triphosphate hydrolases"/>
    <property type="match status" value="1"/>
</dbReference>
<accession>A0A1H3RZT4</accession>
<evidence type="ECO:0000256" key="3">
    <source>
        <dbReference type="ARBA" id="ARBA00022840"/>
    </source>
</evidence>
<dbReference type="PROSITE" id="PS50893">
    <property type="entry name" value="ABC_TRANSPORTER_2"/>
    <property type="match status" value="1"/>
</dbReference>
<evidence type="ECO:0000256" key="4">
    <source>
        <dbReference type="ARBA" id="ARBA00022967"/>
    </source>
</evidence>
<keyword evidence="1" id="KW-0813">Transport</keyword>
<evidence type="ECO:0000313" key="6">
    <source>
        <dbReference type="EMBL" id="SDZ30888.1"/>
    </source>
</evidence>
<dbReference type="InterPro" id="IPR003593">
    <property type="entry name" value="AAA+_ATPase"/>
</dbReference>
<dbReference type="STRING" id="1503961.SAMN05421736_109137"/>
<dbReference type="AlphaFoldDB" id="A0A1H3RZT4"/>
<dbReference type="InterPro" id="IPR017871">
    <property type="entry name" value="ABC_transporter-like_CS"/>
</dbReference>